<accession>A0A099CYF3</accession>
<dbReference type="AlphaFoldDB" id="A0A099CYF3"/>
<reference evidence="1 3" key="1">
    <citation type="submission" date="2014-09" db="EMBL/GenBank/DDBJ databases">
        <title>Xanthomonadaceae 3.5X direct submission.</title>
        <authorList>
            <person name="Fang T."/>
            <person name="Wang H."/>
        </authorList>
    </citation>
    <scope>NUCLEOTIDE SEQUENCE [LARGE SCALE GENOMIC DNA]</scope>
    <source>
        <strain evidence="1 3">3.5X</strain>
    </source>
</reference>
<proteinExistence type="predicted"/>
<reference evidence="2 4" key="2">
    <citation type="submission" date="2020-08" db="EMBL/GenBank/DDBJ databases">
        <title>Genomic Encyclopedia of Type Strains, Phase IV (KMG-IV): sequencing the most valuable type-strain genomes for metagenomic binning, comparative biology and taxonomic classification.</title>
        <authorList>
            <person name="Goeker M."/>
        </authorList>
    </citation>
    <scope>NUCLEOTIDE SEQUENCE [LARGE SCALE GENOMIC DNA]</scope>
    <source>
        <strain evidence="2 4">DSM 107085</strain>
    </source>
</reference>
<dbReference type="EMBL" id="JACHET010000001">
    <property type="protein sequence ID" value="MBB6183582.1"/>
    <property type="molecule type" value="Genomic_DNA"/>
</dbReference>
<dbReference type="RefSeq" id="WP_043100479.1">
    <property type="nucleotide sequence ID" value="NZ_JACHET010000001.1"/>
</dbReference>
<gene>
    <name evidence="2" type="ORF">HNQ86_000927</name>
    <name evidence="1" type="ORF">LF63_0106515</name>
</gene>
<dbReference type="EMBL" id="JROI01000010">
    <property type="protein sequence ID" value="KGI78025.1"/>
    <property type="molecule type" value="Genomic_DNA"/>
</dbReference>
<name>A0A099CYF3_9GAMM</name>
<dbReference type="OrthoDB" id="9102307at2"/>
<organism evidence="1 3">
    <name type="scientific">Oleiagrimonas soli</name>
    <dbReference type="NCBI Taxonomy" id="1543381"/>
    <lineage>
        <taxon>Bacteria</taxon>
        <taxon>Pseudomonadati</taxon>
        <taxon>Pseudomonadota</taxon>
        <taxon>Gammaproteobacteria</taxon>
        <taxon>Lysobacterales</taxon>
        <taxon>Rhodanobacteraceae</taxon>
        <taxon>Oleiagrimonas</taxon>
    </lineage>
</organism>
<evidence type="ECO:0000313" key="3">
    <source>
        <dbReference type="Proteomes" id="UP000029708"/>
    </source>
</evidence>
<dbReference type="Proteomes" id="UP000560000">
    <property type="component" value="Unassembled WGS sequence"/>
</dbReference>
<keyword evidence="3" id="KW-1185">Reference proteome</keyword>
<protein>
    <submittedName>
        <fullName evidence="1">Uncharacterized protein</fullName>
    </submittedName>
</protein>
<evidence type="ECO:0000313" key="2">
    <source>
        <dbReference type="EMBL" id="MBB6183582.1"/>
    </source>
</evidence>
<comment type="caution">
    <text evidence="1">The sequence shown here is derived from an EMBL/GenBank/DDBJ whole genome shotgun (WGS) entry which is preliminary data.</text>
</comment>
<dbReference type="HOGENOM" id="CLU_2634629_0_0_6"/>
<evidence type="ECO:0000313" key="4">
    <source>
        <dbReference type="Proteomes" id="UP000560000"/>
    </source>
</evidence>
<sequence>MQAHVFKGIGRIFGVTPQRSGENLPAKYAPWTWFKTIEIRKGETRPGIHVDECLDDIERFGAHITDAHERVTEEAMR</sequence>
<evidence type="ECO:0000313" key="1">
    <source>
        <dbReference type="EMBL" id="KGI78025.1"/>
    </source>
</evidence>
<dbReference type="Proteomes" id="UP000029708">
    <property type="component" value="Unassembled WGS sequence"/>
</dbReference>